<evidence type="ECO:0000256" key="10">
    <source>
        <dbReference type="ARBA" id="ARBA00033171"/>
    </source>
</evidence>
<dbReference type="Gene3D" id="3.40.190.10">
    <property type="entry name" value="Periplasmic binding protein-like II"/>
    <property type="match status" value="2"/>
</dbReference>
<proteinExistence type="inferred from homology"/>
<dbReference type="GO" id="GO:0009228">
    <property type="term" value="P:thiamine biosynthetic process"/>
    <property type="evidence" value="ECO:0007669"/>
    <property type="project" value="UniProtKB-KW"/>
</dbReference>
<dbReference type="PANTHER" id="PTHR31528">
    <property type="entry name" value="4-AMINO-5-HYDROXYMETHYL-2-METHYLPYRIMIDINE PHOSPHATE SYNTHASE THI11-RELATED"/>
    <property type="match status" value="1"/>
</dbReference>
<evidence type="ECO:0000256" key="3">
    <source>
        <dbReference type="ARBA" id="ARBA00009406"/>
    </source>
</evidence>
<dbReference type="AlphaFoldDB" id="A0A6G4WIJ1"/>
<keyword evidence="7" id="KW-0663">Pyridoxal phosphate</keyword>
<evidence type="ECO:0000256" key="8">
    <source>
        <dbReference type="ARBA" id="ARBA00022977"/>
    </source>
</evidence>
<dbReference type="RefSeq" id="WP_165031730.1">
    <property type="nucleotide sequence ID" value="NZ_JAAKZF010000040.1"/>
</dbReference>
<evidence type="ECO:0000256" key="11">
    <source>
        <dbReference type="ARBA" id="ARBA00048179"/>
    </source>
</evidence>
<evidence type="ECO:0000256" key="9">
    <source>
        <dbReference type="ARBA" id="ARBA00023004"/>
    </source>
</evidence>
<keyword evidence="5" id="KW-0808">Transferase</keyword>
<dbReference type="GO" id="GO:0016740">
    <property type="term" value="F:transferase activity"/>
    <property type="evidence" value="ECO:0007669"/>
    <property type="project" value="UniProtKB-KW"/>
</dbReference>
<dbReference type="EMBL" id="JAAKZF010000040">
    <property type="protein sequence ID" value="NGO53907.1"/>
    <property type="molecule type" value="Genomic_DNA"/>
</dbReference>
<keyword evidence="8" id="KW-0784">Thiamine biosynthesis</keyword>
<evidence type="ECO:0000313" key="13">
    <source>
        <dbReference type="EMBL" id="NGO53907.1"/>
    </source>
</evidence>
<dbReference type="PROSITE" id="PS51318">
    <property type="entry name" value="TAT"/>
    <property type="match status" value="1"/>
</dbReference>
<comment type="catalytic activity">
    <reaction evidence="11">
        <text>N(6)-(pyridoxal phosphate)-L-lysyl-[4-amino-5-hydroxymethyl-2-methylpyrimidine phosphate synthase] + L-histidyl-[4-amino-5-hydroxymethyl-2-methylpyrimidine phosphate synthase] + 2 Fe(3+) + 4 H2O = L-lysyl-[4-amino-5-hydroxymethyl-2-methylpyrimidine phosphate synthase] + (2S)-2-amino-5-hydroxy-4-oxopentanoyl-[4-amino-5-hydroxymethyl-2-methylpyrimidine phosphate synthase] + 4-amino-2-methyl-5-(phosphooxymethyl)pyrimidine + 3-oxopropanoate + 2 Fe(2+) + 2 H(+)</text>
        <dbReference type="Rhea" id="RHEA:65756"/>
        <dbReference type="Rhea" id="RHEA-COMP:16892"/>
        <dbReference type="Rhea" id="RHEA-COMP:16893"/>
        <dbReference type="Rhea" id="RHEA-COMP:16894"/>
        <dbReference type="Rhea" id="RHEA-COMP:16895"/>
        <dbReference type="ChEBI" id="CHEBI:15377"/>
        <dbReference type="ChEBI" id="CHEBI:15378"/>
        <dbReference type="ChEBI" id="CHEBI:29033"/>
        <dbReference type="ChEBI" id="CHEBI:29034"/>
        <dbReference type="ChEBI" id="CHEBI:29969"/>
        <dbReference type="ChEBI" id="CHEBI:29979"/>
        <dbReference type="ChEBI" id="CHEBI:33190"/>
        <dbReference type="ChEBI" id="CHEBI:58354"/>
        <dbReference type="ChEBI" id="CHEBI:143915"/>
        <dbReference type="ChEBI" id="CHEBI:157692"/>
    </reaction>
    <physiologicalReaction direction="left-to-right" evidence="11">
        <dbReference type="Rhea" id="RHEA:65757"/>
    </physiologicalReaction>
</comment>
<gene>
    <name evidence="13" type="ORF">G6N73_22570</name>
</gene>
<organism evidence="13 14">
    <name type="scientific">Allomesorhizobium camelthorni</name>
    <dbReference type="NCBI Taxonomy" id="475069"/>
    <lineage>
        <taxon>Bacteria</taxon>
        <taxon>Pseudomonadati</taxon>
        <taxon>Pseudomonadota</taxon>
        <taxon>Alphaproteobacteria</taxon>
        <taxon>Hyphomicrobiales</taxon>
        <taxon>Phyllobacteriaceae</taxon>
        <taxon>Allomesorhizobium</taxon>
    </lineage>
</organism>
<keyword evidence="6" id="KW-0479">Metal-binding</keyword>
<evidence type="ECO:0000256" key="5">
    <source>
        <dbReference type="ARBA" id="ARBA00022679"/>
    </source>
</evidence>
<accession>A0A6G4WIJ1</accession>
<dbReference type="SUPFAM" id="SSF53850">
    <property type="entry name" value="Periplasmic binding protein-like II"/>
    <property type="match status" value="1"/>
</dbReference>
<dbReference type="PANTHER" id="PTHR31528:SF1">
    <property type="entry name" value="4-AMINO-5-HYDROXYMETHYL-2-METHYLPYRIMIDINE PHOSPHATE SYNTHASE THI11-RELATED"/>
    <property type="match status" value="1"/>
</dbReference>
<sequence>MSGNTQNWNRRSFMKAGIAGVAAFGPGIQLFGGTANAAAKVVIQYDWLMSNGQIGDVVAVTNGYFQEAGLEVEFSPGGPNSATVPPVVSGSAQLGQFSETPQLYAARASGVPVKILACGFRTGPYALTSKPDKPIRSVADLKGKKIGIQPTARFAMDAVLAKNEIDPADVTILNVGFDKAPLVRGEVDAIGGWITNTQALSVVGDDRVDLLLSDLGLASYANVYFATDEAIETDPETLAKFIGAVAKGWGWAHANPQEAVKKLVATYPEIDLDWELKTIDLVLKLSFDSDTARDGWGTFDPASIESQIALLDQIGQYPNGRPKSADVYTTKVLGLSAAERPKLAAPGA</sequence>
<evidence type="ECO:0000256" key="7">
    <source>
        <dbReference type="ARBA" id="ARBA00022898"/>
    </source>
</evidence>
<dbReference type="Proteomes" id="UP001642900">
    <property type="component" value="Unassembled WGS sequence"/>
</dbReference>
<evidence type="ECO:0000259" key="12">
    <source>
        <dbReference type="Pfam" id="PF09084"/>
    </source>
</evidence>
<dbReference type="InterPro" id="IPR027939">
    <property type="entry name" value="NMT1/THI5"/>
</dbReference>
<feature type="domain" description="SsuA/THI5-like" evidence="12">
    <location>
        <begin position="54"/>
        <end position="259"/>
    </location>
</feature>
<comment type="subunit">
    <text evidence="4">Homodimer.</text>
</comment>
<evidence type="ECO:0000256" key="6">
    <source>
        <dbReference type="ARBA" id="ARBA00022723"/>
    </source>
</evidence>
<evidence type="ECO:0000313" key="14">
    <source>
        <dbReference type="Proteomes" id="UP001642900"/>
    </source>
</evidence>
<dbReference type="InterPro" id="IPR006311">
    <property type="entry name" value="TAT_signal"/>
</dbReference>
<reference evidence="13 14" key="1">
    <citation type="submission" date="2020-02" db="EMBL/GenBank/DDBJ databases">
        <title>Genome sequence of strain CCNWXJ40-4.</title>
        <authorList>
            <person name="Gao J."/>
            <person name="Sun J."/>
        </authorList>
    </citation>
    <scope>NUCLEOTIDE SEQUENCE [LARGE SCALE GENOMIC DNA]</scope>
    <source>
        <strain evidence="13 14">CCNWXJ 40-4</strain>
    </source>
</reference>
<evidence type="ECO:0000256" key="4">
    <source>
        <dbReference type="ARBA" id="ARBA00011738"/>
    </source>
</evidence>
<evidence type="ECO:0000256" key="2">
    <source>
        <dbReference type="ARBA" id="ARBA00004948"/>
    </source>
</evidence>
<comment type="function">
    <text evidence="1">Responsible for the formation of the pyrimidine heterocycle in the thiamine biosynthesis pathway. Catalyzes the formation of hydroxymethylpyrimidine phosphate (HMP-P) from histidine and pyridoxal phosphate (PLP). The protein uses PLP and the active site histidine to form HMP-P, generating an inactive enzyme. The enzyme can only undergo a single turnover, which suggests it is a suicide enzyme.</text>
</comment>
<dbReference type="Pfam" id="PF09084">
    <property type="entry name" value="NMT1"/>
    <property type="match status" value="1"/>
</dbReference>
<protein>
    <recommendedName>
        <fullName evidence="10">Thiamine pyrimidine synthase</fullName>
    </recommendedName>
</protein>
<keyword evidence="9" id="KW-0408">Iron</keyword>
<comment type="pathway">
    <text evidence="2">Cofactor biosynthesis; thiamine diphosphate biosynthesis.</text>
</comment>
<name>A0A6G4WIJ1_9HYPH</name>
<evidence type="ECO:0000256" key="1">
    <source>
        <dbReference type="ARBA" id="ARBA00003469"/>
    </source>
</evidence>
<keyword evidence="14" id="KW-1185">Reference proteome</keyword>
<dbReference type="InterPro" id="IPR015168">
    <property type="entry name" value="SsuA/THI5"/>
</dbReference>
<dbReference type="GO" id="GO:0046872">
    <property type="term" value="F:metal ion binding"/>
    <property type="evidence" value="ECO:0007669"/>
    <property type="project" value="UniProtKB-KW"/>
</dbReference>
<comment type="similarity">
    <text evidence="3">Belongs to the NMT1/THI5 family.</text>
</comment>
<comment type="caution">
    <text evidence="13">The sequence shown here is derived from an EMBL/GenBank/DDBJ whole genome shotgun (WGS) entry which is preliminary data.</text>
</comment>